<dbReference type="InterPro" id="IPR000836">
    <property type="entry name" value="PRTase_dom"/>
</dbReference>
<dbReference type="Pfam" id="PF18912">
    <property type="entry name" value="DZR_2"/>
    <property type="match status" value="1"/>
</dbReference>
<keyword evidence="3" id="KW-0808">Transferase</keyword>
<name>A0A3B1A272_9ZZZZ</name>
<dbReference type="GO" id="GO:0016757">
    <property type="term" value="F:glycosyltransferase activity"/>
    <property type="evidence" value="ECO:0007669"/>
    <property type="project" value="UniProtKB-KW"/>
</dbReference>
<protein>
    <submittedName>
        <fullName evidence="3">Competence protein F homolog, phosphoribosyltransferase domain protein YhgH required for utilization of DNA as sole source of carbon and energy</fullName>
    </submittedName>
</protein>
<dbReference type="EMBL" id="UOFR01000070">
    <property type="protein sequence ID" value="VAW99838.1"/>
    <property type="molecule type" value="Genomic_DNA"/>
</dbReference>
<dbReference type="SUPFAM" id="SSF53271">
    <property type="entry name" value="PRTase-like"/>
    <property type="match status" value="1"/>
</dbReference>
<reference evidence="3" key="1">
    <citation type="submission" date="2018-06" db="EMBL/GenBank/DDBJ databases">
        <authorList>
            <person name="Zhirakovskaya E."/>
        </authorList>
    </citation>
    <scope>NUCLEOTIDE SEQUENCE</scope>
</reference>
<dbReference type="InterPro" id="IPR051910">
    <property type="entry name" value="ComF/GntX_DNA_util-trans"/>
</dbReference>
<dbReference type="Gene3D" id="3.40.50.2020">
    <property type="match status" value="1"/>
</dbReference>
<dbReference type="PANTHER" id="PTHR47505">
    <property type="entry name" value="DNA UTILIZATION PROTEIN YHGH"/>
    <property type="match status" value="1"/>
</dbReference>
<dbReference type="AlphaFoldDB" id="A0A3B1A272"/>
<organism evidence="3">
    <name type="scientific">hydrothermal vent metagenome</name>
    <dbReference type="NCBI Taxonomy" id="652676"/>
    <lineage>
        <taxon>unclassified sequences</taxon>
        <taxon>metagenomes</taxon>
        <taxon>ecological metagenomes</taxon>
    </lineage>
</organism>
<sequence length="238" mass="26692">MVYNWLKYTLSGVTGRHCLLCFHSSDNLLSDFCPECLNDLPIVRQACQQCGVSLESEHLSLCGSCITEPPSYDRVISAYGYARPIRQLMASFKFQHQLSLAPIFARALLAEIQRPDSRIEAILPVPLHPIRLRQRGFNQALELARPIAAAYQKPMLIKSIHRNRNTETQSNLPAKLRENNLRGAFELTQAVNYRGVAIIDDVMTTGSTANELAKTLKLNGVNYVEVWCAARAHPKSNN</sequence>
<evidence type="ECO:0000256" key="1">
    <source>
        <dbReference type="ARBA" id="ARBA00008007"/>
    </source>
</evidence>
<keyword evidence="3" id="KW-0328">Glycosyltransferase</keyword>
<dbReference type="PANTHER" id="PTHR47505:SF1">
    <property type="entry name" value="DNA UTILIZATION PROTEIN YHGH"/>
    <property type="match status" value="1"/>
</dbReference>
<accession>A0A3B1A272</accession>
<comment type="similarity">
    <text evidence="1">Belongs to the ComF/GntX family.</text>
</comment>
<dbReference type="InterPro" id="IPR044005">
    <property type="entry name" value="DZR_2"/>
</dbReference>
<evidence type="ECO:0000313" key="3">
    <source>
        <dbReference type="EMBL" id="VAW99838.1"/>
    </source>
</evidence>
<gene>
    <name evidence="3" type="ORF">MNBD_GAMMA21-2367</name>
</gene>
<evidence type="ECO:0000259" key="2">
    <source>
        <dbReference type="Pfam" id="PF18912"/>
    </source>
</evidence>
<dbReference type="InterPro" id="IPR029057">
    <property type="entry name" value="PRTase-like"/>
</dbReference>
<proteinExistence type="inferred from homology"/>
<dbReference type="CDD" id="cd06223">
    <property type="entry name" value="PRTases_typeI"/>
    <property type="match status" value="1"/>
</dbReference>
<feature type="domain" description="Double zinc ribbon" evidence="2">
    <location>
        <begin position="16"/>
        <end position="65"/>
    </location>
</feature>